<keyword evidence="1" id="KW-0813">Transport</keyword>
<evidence type="ECO:0000256" key="3">
    <source>
        <dbReference type="ARBA" id="ARBA00022982"/>
    </source>
</evidence>
<evidence type="ECO:0000256" key="5">
    <source>
        <dbReference type="PIRSR" id="PIRSR000075-1"/>
    </source>
</evidence>
<feature type="binding site" evidence="5">
    <location>
        <position position="30"/>
    </location>
    <ligand>
        <name>Fe cation</name>
        <dbReference type="ChEBI" id="CHEBI:24875"/>
    </ligand>
</feature>
<evidence type="ECO:0000313" key="7">
    <source>
        <dbReference type="EMBL" id="RJP75037.1"/>
    </source>
</evidence>
<keyword evidence="3" id="KW-0249">Electron transport</keyword>
<dbReference type="Proteomes" id="UP000285961">
    <property type="component" value="Unassembled WGS sequence"/>
</dbReference>
<feature type="binding site" evidence="5">
    <location>
        <position position="29"/>
    </location>
    <ligand>
        <name>Fe cation</name>
        <dbReference type="ChEBI" id="CHEBI:24875"/>
    </ligand>
</feature>
<gene>
    <name evidence="7" type="ORF">C4532_01240</name>
</gene>
<dbReference type="InterPro" id="IPR012002">
    <property type="entry name" value="Desulforedoxin"/>
</dbReference>
<evidence type="ECO:0000259" key="6">
    <source>
        <dbReference type="Pfam" id="PF06397"/>
    </source>
</evidence>
<accession>A0A419F8X9</accession>
<comment type="cofactor">
    <cofactor evidence="5">
        <name>Fe cation</name>
        <dbReference type="ChEBI" id="CHEBI:24875"/>
    </cofactor>
    <text evidence="5">Binds 2 irons ions per subunit via 4 cysteine residues per iron.</text>
</comment>
<evidence type="ECO:0000256" key="2">
    <source>
        <dbReference type="ARBA" id="ARBA00022723"/>
    </source>
</evidence>
<dbReference type="EMBL" id="QZKI01000008">
    <property type="protein sequence ID" value="RJP75037.1"/>
    <property type="molecule type" value="Genomic_DNA"/>
</dbReference>
<evidence type="ECO:0000256" key="1">
    <source>
        <dbReference type="ARBA" id="ARBA00022448"/>
    </source>
</evidence>
<organism evidence="7 8">
    <name type="scientific">Candidatus Abyssobacteria bacterium SURF_17</name>
    <dbReference type="NCBI Taxonomy" id="2093361"/>
    <lineage>
        <taxon>Bacteria</taxon>
        <taxon>Pseudomonadati</taxon>
        <taxon>Candidatus Hydrogenedentota</taxon>
        <taxon>Candidatus Abyssobacteria</taxon>
    </lineage>
</organism>
<feature type="domain" description="Desulfoferrodoxin N-terminal" evidence="6">
    <location>
        <begin position="3"/>
        <end position="36"/>
    </location>
</feature>
<reference evidence="7 8" key="1">
    <citation type="journal article" date="2017" name="ISME J.">
        <title>Energy and carbon metabolisms in a deep terrestrial subsurface fluid microbial community.</title>
        <authorList>
            <person name="Momper L."/>
            <person name="Jungbluth S.P."/>
            <person name="Lee M.D."/>
            <person name="Amend J.P."/>
        </authorList>
    </citation>
    <scope>NUCLEOTIDE SEQUENCE [LARGE SCALE GENOMIC DNA]</scope>
    <source>
        <strain evidence="7">SURF_17</strain>
    </source>
</reference>
<dbReference type="InterPro" id="IPR004462">
    <property type="entry name" value="Desulfoferrodoxin_N"/>
</dbReference>
<dbReference type="GO" id="GO:0005506">
    <property type="term" value="F:iron ion binding"/>
    <property type="evidence" value="ECO:0007669"/>
    <property type="project" value="InterPro"/>
</dbReference>
<protein>
    <submittedName>
        <fullName evidence="7">Desulfoferrodoxin FeS4 iron-binding domain-containing protein</fullName>
    </submittedName>
</protein>
<proteinExistence type="predicted"/>
<feature type="binding site" evidence="5">
    <location>
        <position position="13"/>
    </location>
    <ligand>
        <name>Fe cation</name>
        <dbReference type="ChEBI" id="CHEBI:24875"/>
    </ligand>
</feature>
<dbReference type="NCBIfam" id="TIGR00319">
    <property type="entry name" value="desulf_FeS4"/>
    <property type="match status" value="1"/>
</dbReference>
<name>A0A419F8X9_9BACT</name>
<dbReference type="Pfam" id="PF06397">
    <property type="entry name" value="Desulfoferrod_N"/>
    <property type="match status" value="1"/>
</dbReference>
<sequence>MGEQGKTYRCNICGQEVKVTKEGVGTLVCCNEDMELVD</sequence>
<evidence type="ECO:0000313" key="8">
    <source>
        <dbReference type="Proteomes" id="UP000285961"/>
    </source>
</evidence>
<keyword evidence="4 5" id="KW-0408">Iron</keyword>
<feature type="binding site" evidence="5">
    <location>
        <position position="10"/>
    </location>
    <ligand>
        <name>Fe cation</name>
        <dbReference type="ChEBI" id="CHEBI:24875"/>
    </ligand>
</feature>
<dbReference type="SUPFAM" id="SSF57802">
    <property type="entry name" value="Rubredoxin-like"/>
    <property type="match status" value="1"/>
</dbReference>
<dbReference type="InterPro" id="IPR038094">
    <property type="entry name" value="Desulfoferrodoxin_N_sf"/>
</dbReference>
<dbReference type="Gene3D" id="2.20.28.100">
    <property type="entry name" value="Desulphoferrodoxin, N-terminal domain"/>
    <property type="match status" value="1"/>
</dbReference>
<dbReference type="PIRSF" id="PIRSF000075">
    <property type="entry name" value="Desulforedoxin"/>
    <property type="match status" value="1"/>
</dbReference>
<evidence type="ECO:0000256" key="4">
    <source>
        <dbReference type="ARBA" id="ARBA00023004"/>
    </source>
</evidence>
<comment type="caution">
    <text evidence="7">The sequence shown here is derived from an EMBL/GenBank/DDBJ whole genome shotgun (WGS) entry which is preliminary data.</text>
</comment>
<keyword evidence="2 5" id="KW-0479">Metal-binding</keyword>
<dbReference type="AlphaFoldDB" id="A0A419F8X9"/>